<proteinExistence type="predicted"/>
<dbReference type="EMBL" id="CR382138">
    <property type="protein sequence ID" value="CAG88863.2"/>
    <property type="molecule type" value="Genomic_DNA"/>
</dbReference>
<reference evidence="2 3" key="1">
    <citation type="journal article" date="2004" name="Nature">
        <title>Genome evolution in yeasts.</title>
        <authorList>
            <consortium name="Genolevures"/>
            <person name="Dujon B."/>
            <person name="Sherman D."/>
            <person name="Fischer G."/>
            <person name="Durrens P."/>
            <person name="Casaregola S."/>
            <person name="Lafontaine I."/>
            <person name="de Montigny J."/>
            <person name="Marck C."/>
            <person name="Neuveglise C."/>
            <person name="Talla E."/>
            <person name="Goffard N."/>
            <person name="Frangeul L."/>
            <person name="Aigle M."/>
            <person name="Anthouard V."/>
            <person name="Babour A."/>
            <person name="Barbe V."/>
            <person name="Barnay S."/>
            <person name="Blanchin S."/>
            <person name="Beckerich J.M."/>
            <person name="Beyne E."/>
            <person name="Bleykasten C."/>
            <person name="Boisrame A."/>
            <person name="Boyer J."/>
            <person name="Cattolico L."/>
            <person name="Confanioleri F."/>
            <person name="de Daruvar A."/>
            <person name="Despons L."/>
            <person name="Fabre E."/>
            <person name="Fairhead C."/>
            <person name="Ferry-Dumazet H."/>
            <person name="Groppi A."/>
            <person name="Hantraye F."/>
            <person name="Hennequin C."/>
            <person name="Jauniaux N."/>
            <person name="Joyet P."/>
            <person name="Kachouri R."/>
            <person name="Kerrest A."/>
            <person name="Koszul R."/>
            <person name="Lemaire M."/>
            <person name="Lesur I."/>
            <person name="Ma L."/>
            <person name="Muller H."/>
            <person name="Nicaud J.M."/>
            <person name="Nikolski M."/>
            <person name="Oztas S."/>
            <person name="Ozier-Kalogeropoulos O."/>
            <person name="Pellenz S."/>
            <person name="Potier S."/>
            <person name="Richard G.F."/>
            <person name="Straub M.L."/>
            <person name="Suleau A."/>
            <person name="Swennene D."/>
            <person name="Tekaia F."/>
            <person name="Wesolowski-Louvel M."/>
            <person name="Westhof E."/>
            <person name="Wirth B."/>
            <person name="Zeniou-Meyer M."/>
            <person name="Zivanovic I."/>
            <person name="Bolotin-Fukuhara M."/>
            <person name="Thierry A."/>
            <person name="Bouchier C."/>
            <person name="Caudron B."/>
            <person name="Scarpelli C."/>
            <person name="Gaillardin C."/>
            <person name="Weissenbach J."/>
            <person name="Wincker P."/>
            <person name="Souciet J.L."/>
        </authorList>
    </citation>
    <scope>NUCLEOTIDE SEQUENCE [LARGE SCALE GENOMIC DNA]</scope>
    <source>
        <strain evidence="3">ATCC 36239 / CBS 767 / BCRC 21394 / JCM 1990 / NBRC 0083 / IGC 2968</strain>
    </source>
</reference>
<name>Q6BMM4_DEBHA</name>
<dbReference type="FunCoup" id="Q6BMM4">
    <property type="interactions" value="74"/>
</dbReference>
<dbReference type="AlphaFoldDB" id="Q6BMM4"/>
<dbReference type="PANTHER" id="PTHR12121">
    <property type="entry name" value="CARBON CATABOLITE REPRESSOR PROTEIN 4"/>
    <property type="match status" value="1"/>
</dbReference>
<dbReference type="KEGG" id="dha:DEHA2F04158g"/>
<dbReference type="STRING" id="284592.Q6BMM4"/>
<dbReference type="InterPro" id="IPR005135">
    <property type="entry name" value="Endo/exonuclease/phosphatase"/>
</dbReference>
<organism evidence="2 3">
    <name type="scientific">Debaryomyces hansenii (strain ATCC 36239 / CBS 767 / BCRC 21394 / JCM 1990 / NBRC 0083 / IGC 2968)</name>
    <name type="common">Yeast</name>
    <name type="synonym">Torulaspora hansenii</name>
    <dbReference type="NCBI Taxonomy" id="284592"/>
    <lineage>
        <taxon>Eukaryota</taxon>
        <taxon>Fungi</taxon>
        <taxon>Dikarya</taxon>
        <taxon>Ascomycota</taxon>
        <taxon>Saccharomycotina</taxon>
        <taxon>Pichiomycetes</taxon>
        <taxon>Debaryomycetaceae</taxon>
        <taxon>Debaryomyces</taxon>
    </lineage>
</organism>
<dbReference type="VEuPathDB" id="FungiDB:DEHA2F04158g"/>
<dbReference type="eggNOG" id="KOG0620">
    <property type="taxonomic scope" value="Eukaryota"/>
</dbReference>
<dbReference type="Pfam" id="PF03372">
    <property type="entry name" value="Exo_endo_phos"/>
    <property type="match status" value="1"/>
</dbReference>
<evidence type="ECO:0000259" key="1">
    <source>
        <dbReference type="Pfam" id="PF03372"/>
    </source>
</evidence>
<evidence type="ECO:0000313" key="3">
    <source>
        <dbReference type="Proteomes" id="UP000000599"/>
    </source>
</evidence>
<dbReference type="Proteomes" id="UP000000599">
    <property type="component" value="Chromosome F"/>
</dbReference>
<dbReference type="Gene3D" id="3.60.10.10">
    <property type="entry name" value="Endonuclease/exonuclease/phosphatase"/>
    <property type="match status" value="1"/>
</dbReference>
<sequence length="406" mass="47687">MYFDSKSTKLDDITWSDMHKLISRNGKESILCIGQRLYSNMRIPLNYDATKYRNWHHFDEPSTSKKQKISVMSFNLLSRHYMWKPVFGYLEQEYLSWSDYRFPLINLMIRQFNCDIMCFQEMEHLIYEKFWSKGFPSPNYHSFYVRKSEPVYWGDRPSENIDGVGIFVNGDKFDVLDSHAIHFGEYIMQHHVKFNVTKATVERVIPRNTVALLVKLRDKQNGKILYVTNTHLYWSPKFNDVKIIQTKLLLNVLHDFIDHNCLCDPCIIMCGDFNSNPSSKVFQLLNTGTIDAFKCNEFALHDYDHKANSELFHNGHIENPFHLACAYESLLTHSHINPRKKLEFTSFTKGLIDVVDHIWYSKNHFKVTKLLGEVDQSYYTETGVVGFPNSQFPSDHIPLVTELAYL</sequence>
<dbReference type="GeneID" id="2903198"/>
<protein>
    <submittedName>
        <fullName evidence="2">DEHA2F04158p</fullName>
    </submittedName>
</protein>
<dbReference type="GO" id="GO:0000175">
    <property type="term" value="F:3'-5'-RNA exonuclease activity"/>
    <property type="evidence" value="ECO:0007669"/>
    <property type="project" value="TreeGrafter"/>
</dbReference>
<dbReference type="PANTHER" id="PTHR12121:SF100">
    <property type="entry name" value="POLY(A)-SPECIFIC RIBONUCLEASE"/>
    <property type="match status" value="1"/>
</dbReference>
<keyword evidence="3" id="KW-1185">Reference proteome</keyword>
<accession>Q6BMM4</accession>
<dbReference type="OrthoDB" id="428734at2759"/>
<dbReference type="InParanoid" id="Q6BMM4"/>
<evidence type="ECO:0000313" key="2">
    <source>
        <dbReference type="EMBL" id="CAG88863.2"/>
    </source>
</evidence>
<gene>
    <name evidence="2" type="ordered locus">DEHA2F04158g</name>
</gene>
<dbReference type="HOGENOM" id="CLU_016428_1_3_1"/>
<dbReference type="OMA" id="QVYTYVP"/>
<dbReference type="SUPFAM" id="SSF56219">
    <property type="entry name" value="DNase I-like"/>
    <property type="match status" value="1"/>
</dbReference>
<dbReference type="InterPro" id="IPR050410">
    <property type="entry name" value="CCR4/nocturin_mRNA_transcr"/>
</dbReference>
<dbReference type="RefSeq" id="XP_460547.2">
    <property type="nucleotide sequence ID" value="XM_460547.1"/>
</dbReference>
<feature type="domain" description="Endonuclease/exonuclease/phosphatase" evidence="1">
    <location>
        <begin position="108"/>
        <end position="396"/>
    </location>
</feature>
<dbReference type="InterPro" id="IPR036691">
    <property type="entry name" value="Endo/exonu/phosph_ase_sf"/>
</dbReference>